<dbReference type="GO" id="GO:0004066">
    <property type="term" value="F:asparagine synthase (glutamine-hydrolyzing) activity"/>
    <property type="evidence" value="ECO:0007669"/>
    <property type="project" value="UniProtKB-EC"/>
</dbReference>
<evidence type="ECO:0000256" key="10">
    <source>
        <dbReference type="ARBA" id="ARBA00048741"/>
    </source>
</evidence>
<feature type="site" description="Important for beta-aspartyl-AMP intermediate formation" evidence="13">
    <location>
        <position position="337"/>
    </location>
</feature>
<evidence type="ECO:0000256" key="5">
    <source>
        <dbReference type="ARBA" id="ARBA00022741"/>
    </source>
</evidence>
<evidence type="ECO:0000259" key="14">
    <source>
        <dbReference type="PROSITE" id="PS51278"/>
    </source>
</evidence>
<evidence type="ECO:0000256" key="2">
    <source>
        <dbReference type="ARBA" id="ARBA00012737"/>
    </source>
</evidence>
<evidence type="ECO:0000256" key="4">
    <source>
        <dbReference type="ARBA" id="ARBA00022605"/>
    </source>
</evidence>
<accession>A0A2Z4YDT3</accession>
<protein>
    <recommendedName>
        <fullName evidence="2">asparagine synthase (glutamine-hydrolyzing)</fullName>
        <ecNumber evidence="2">6.3.5.4</ecNumber>
    </recommendedName>
</protein>
<dbReference type="EC" id="6.3.5.4" evidence="2"/>
<dbReference type="InterPro" id="IPR050795">
    <property type="entry name" value="Asn_Synthetase"/>
</dbReference>
<comment type="similarity">
    <text evidence="1">Belongs to the asparagine synthetase family.</text>
</comment>
<keyword evidence="3" id="KW-0436">Ligase</keyword>
<dbReference type="EMBL" id="CP030760">
    <property type="protein sequence ID" value="AXA39421.1"/>
    <property type="molecule type" value="Genomic_DNA"/>
</dbReference>
<dbReference type="GO" id="GO:0005829">
    <property type="term" value="C:cytosol"/>
    <property type="evidence" value="ECO:0007669"/>
    <property type="project" value="TreeGrafter"/>
</dbReference>
<feature type="binding site" evidence="12">
    <location>
        <position position="105"/>
    </location>
    <ligand>
        <name>L-glutamine</name>
        <dbReference type="ChEBI" id="CHEBI:58359"/>
    </ligand>
</feature>
<feature type="binding site" evidence="12">
    <location>
        <begin position="335"/>
        <end position="336"/>
    </location>
    <ligand>
        <name>ATP</name>
        <dbReference type="ChEBI" id="CHEBI:30616"/>
    </ligand>
</feature>
<keyword evidence="8 11" id="KW-0315">Glutamine amidotransferase</keyword>
<dbReference type="GO" id="GO:0006529">
    <property type="term" value="P:asparagine biosynthetic process"/>
    <property type="evidence" value="ECO:0007669"/>
    <property type="project" value="UniProtKB-KW"/>
</dbReference>
<dbReference type="PROSITE" id="PS51278">
    <property type="entry name" value="GATASE_TYPE_2"/>
    <property type="match status" value="1"/>
</dbReference>
<sequence>MCGIAAVFSIQNSQTGARDLEATLLHMLGAIRHRGDAYNFAERLVCKSAAMGTNRLAIVDRDQATQPIVDPASGKVIVMNGEIYNHRELRSELQSLGRPFRTSSDTEVVLQAFIAWGASCVERLDGIFAFVIYDPASDDCFAARDHIGIKPLYYGAIDSLVGFASERKCFLGLAKTTQEVMPGSYWHNGEVTRYVSFEAVPEYGMPEAVAIAECRQRMEEAVRKQVATDLPIAVIFSGGLDSTIILHLATKFHKDVTAFSIGTDNSADLAFARRFCAERGIPHVITEFHHGQISRNIRNSVFNGEFFEPVDISDMLTMAAVYSAVRANGFKVALSGDGSDEIFAGYDLFKTTDDPYGLSTYRLNNLHRTDLQRTDRSSMANSIECRVPFLDRAVIEHAMSLPFDMKVRDGVEKYVLREAFRSEIPSYMIDRPKIRMPEGIGIHDQIFNALAEVQTSDIILPDINIDGPQVRNALKLFLEFGYDAPAERYKKLGTDYFQGGYFSFTEQPEQRSA</sequence>
<dbReference type="PANTHER" id="PTHR11772:SF2">
    <property type="entry name" value="ASPARAGINE SYNTHETASE [GLUTAMINE-HYDROLYZING]"/>
    <property type="match status" value="1"/>
</dbReference>
<comment type="pathway">
    <text evidence="9">Amino-acid biosynthesis.</text>
</comment>
<gene>
    <name evidence="15" type="ORF">DLJ82_1820</name>
</gene>
<dbReference type="AlphaFoldDB" id="A0A2Z4YDT3"/>
<dbReference type="Pfam" id="PF00733">
    <property type="entry name" value="Asn_synthase"/>
    <property type="match status" value="2"/>
</dbReference>
<keyword evidence="6 12" id="KW-0067">ATP-binding</keyword>
<reference evidence="15 16" key="1">
    <citation type="submission" date="2018-07" db="EMBL/GenBank/DDBJ databases">
        <title>Rhizobium leguminosarum strain:ATCC 14479 Genome sequencing and assembly.</title>
        <authorList>
            <person name="Chakraborty R."/>
        </authorList>
    </citation>
    <scope>NUCLEOTIDE SEQUENCE [LARGE SCALE GENOMIC DNA]</scope>
    <source>
        <strain evidence="15 16">ATCC 14479</strain>
    </source>
</reference>
<evidence type="ECO:0000313" key="15">
    <source>
        <dbReference type="EMBL" id="AXA39421.1"/>
    </source>
</evidence>
<dbReference type="SUPFAM" id="SSF56235">
    <property type="entry name" value="N-terminal nucleophile aminohydrolases (Ntn hydrolases)"/>
    <property type="match status" value="1"/>
</dbReference>
<name>A0A2Z4YDT3_RHILE</name>
<keyword evidence="5 12" id="KW-0547">Nucleotide-binding</keyword>
<evidence type="ECO:0000256" key="3">
    <source>
        <dbReference type="ARBA" id="ARBA00022598"/>
    </source>
</evidence>
<dbReference type="SUPFAM" id="SSF52402">
    <property type="entry name" value="Adenine nucleotide alpha hydrolases-like"/>
    <property type="match status" value="1"/>
</dbReference>
<dbReference type="PANTHER" id="PTHR11772">
    <property type="entry name" value="ASPARAGINE SYNTHETASE"/>
    <property type="match status" value="1"/>
</dbReference>
<dbReference type="CDD" id="cd01991">
    <property type="entry name" value="Asn_synthase_B_C"/>
    <property type="match status" value="1"/>
</dbReference>
<dbReference type="InterPro" id="IPR029055">
    <property type="entry name" value="Ntn_hydrolases_N"/>
</dbReference>
<comment type="catalytic activity">
    <reaction evidence="10">
        <text>L-aspartate + L-glutamine + ATP + H2O = L-asparagine + L-glutamate + AMP + diphosphate + H(+)</text>
        <dbReference type="Rhea" id="RHEA:12228"/>
        <dbReference type="ChEBI" id="CHEBI:15377"/>
        <dbReference type="ChEBI" id="CHEBI:15378"/>
        <dbReference type="ChEBI" id="CHEBI:29985"/>
        <dbReference type="ChEBI" id="CHEBI:29991"/>
        <dbReference type="ChEBI" id="CHEBI:30616"/>
        <dbReference type="ChEBI" id="CHEBI:33019"/>
        <dbReference type="ChEBI" id="CHEBI:58048"/>
        <dbReference type="ChEBI" id="CHEBI:58359"/>
        <dbReference type="ChEBI" id="CHEBI:456215"/>
        <dbReference type="EC" id="6.3.5.4"/>
    </reaction>
</comment>
<evidence type="ECO:0000256" key="9">
    <source>
        <dbReference type="ARBA" id="ARBA00029440"/>
    </source>
</evidence>
<feature type="domain" description="Glutamine amidotransferase type-2" evidence="14">
    <location>
        <begin position="2"/>
        <end position="191"/>
    </location>
</feature>
<evidence type="ECO:0000256" key="7">
    <source>
        <dbReference type="ARBA" id="ARBA00022888"/>
    </source>
</evidence>
<evidence type="ECO:0000256" key="11">
    <source>
        <dbReference type="PIRSR" id="PIRSR001589-1"/>
    </source>
</evidence>
<dbReference type="Pfam" id="PF13537">
    <property type="entry name" value="GATase_7"/>
    <property type="match status" value="1"/>
</dbReference>
<evidence type="ECO:0000256" key="8">
    <source>
        <dbReference type="ARBA" id="ARBA00022962"/>
    </source>
</evidence>
<proteinExistence type="inferred from homology"/>
<keyword evidence="7 11" id="KW-0061">Asparagine biosynthesis</keyword>
<dbReference type="Gene3D" id="3.60.20.10">
    <property type="entry name" value="Glutamine Phosphoribosylpyrophosphate, subunit 1, domain 1"/>
    <property type="match status" value="1"/>
</dbReference>
<feature type="active site" description="For GATase activity" evidence="11">
    <location>
        <position position="2"/>
    </location>
</feature>
<evidence type="ECO:0000313" key="16">
    <source>
        <dbReference type="Proteomes" id="UP000251166"/>
    </source>
</evidence>
<dbReference type="InterPro" id="IPR017932">
    <property type="entry name" value="GATase_2_dom"/>
</dbReference>
<evidence type="ECO:0000256" key="12">
    <source>
        <dbReference type="PIRSR" id="PIRSR001589-2"/>
    </source>
</evidence>
<evidence type="ECO:0000256" key="6">
    <source>
        <dbReference type="ARBA" id="ARBA00022840"/>
    </source>
</evidence>
<dbReference type="Proteomes" id="UP000251166">
    <property type="component" value="Chromosome"/>
</dbReference>
<dbReference type="GO" id="GO:0005524">
    <property type="term" value="F:ATP binding"/>
    <property type="evidence" value="ECO:0007669"/>
    <property type="project" value="UniProtKB-KW"/>
</dbReference>
<dbReference type="PIRSF" id="PIRSF001589">
    <property type="entry name" value="Asn_synthetase_glu-h"/>
    <property type="match status" value="1"/>
</dbReference>
<dbReference type="InterPro" id="IPR014729">
    <property type="entry name" value="Rossmann-like_a/b/a_fold"/>
</dbReference>
<dbReference type="RefSeq" id="WP_342637397.1">
    <property type="nucleotide sequence ID" value="NZ_CP030760.1"/>
</dbReference>
<feature type="binding site" evidence="12">
    <location>
        <position position="261"/>
    </location>
    <ligand>
        <name>ATP</name>
        <dbReference type="ChEBI" id="CHEBI:30616"/>
    </ligand>
</feature>
<evidence type="ECO:0000256" key="1">
    <source>
        <dbReference type="ARBA" id="ARBA00005752"/>
    </source>
</evidence>
<dbReference type="InterPro" id="IPR006426">
    <property type="entry name" value="Asn_synth_AEB"/>
</dbReference>
<dbReference type="InterPro" id="IPR001962">
    <property type="entry name" value="Asn_synthase"/>
</dbReference>
<dbReference type="InterPro" id="IPR033738">
    <property type="entry name" value="AsnB_N"/>
</dbReference>
<keyword evidence="4 11" id="KW-0028">Amino-acid biosynthesis</keyword>
<dbReference type="Gene3D" id="3.40.50.620">
    <property type="entry name" value="HUPs"/>
    <property type="match status" value="1"/>
</dbReference>
<organism evidence="15 16">
    <name type="scientific">Rhizobium leguminosarum</name>
    <dbReference type="NCBI Taxonomy" id="384"/>
    <lineage>
        <taxon>Bacteria</taxon>
        <taxon>Pseudomonadati</taxon>
        <taxon>Pseudomonadota</taxon>
        <taxon>Alphaproteobacteria</taxon>
        <taxon>Hyphomicrobiales</taxon>
        <taxon>Rhizobiaceae</taxon>
        <taxon>Rhizobium/Agrobacterium group</taxon>
        <taxon>Rhizobium</taxon>
    </lineage>
</organism>
<dbReference type="CDD" id="cd00712">
    <property type="entry name" value="AsnB"/>
    <property type="match status" value="1"/>
</dbReference>
<evidence type="ECO:0000256" key="13">
    <source>
        <dbReference type="PIRSR" id="PIRSR001589-3"/>
    </source>
</evidence>